<dbReference type="SMART" id="SM00849">
    <property type="entry name" value="Lactamase_B"/>
    <property type="match status" value="1"/>
</dbReference>
<feature type="transmembrane region" description="Helical" evidence="7">
    <location>
        <begin position="487"/>
        <end position="504"/>
    </location>
</feature>
<dbReference type="InterPro" id="IPR001279">
    <property type="entry name" value="Metallo-B-lactamas"/>
</dbReference>
<feature type="transmembrane region" description="Helical" evidence="7">
    <location>
        <begin position="545"/>
        <end position="564"/>
    </location>
</feature>
<dbReference type="PANTHER" id="PTHR30619">
    <property type="entry name" value="DNA INTERNALIZATION/COMPETENCE PROTEIN COMEC/REC2"/>
    <property type="match status" value="1"/>
</dbReference>
<evidence type="ECO:0000256" key="6">
    <source>
        <dbReference type="SAM" id="MobiDB-lite"/>
    </source>
</evidence>
<evidence type="ECO:0000313" key="10">
    <source>
        <dbReference type="Proteomes" id="UP000245212"/>
    </source>
</evidence>
<feature type="compositionally biased region" description="Basic and acidic residues" evidence="6">
    <location>
        <begin position="152"/>
        <end position="161"/>
    </location>
</feature>
<feature type="region of interest" description="Disordered" evidence="6">
    <location>
        <begin position="152"/>
        <end position="171"/>
    </location>
</feature>
<organism evidence="9 10">
    <name type="scientific">Corticimicrobacter populi</name>
    <dbReference type="NCBI Taxonomy" id="2175229"/>
    <lineage>
        <taxon>Bacteria</taxon>
        <taxon>Pseudomonadati</taxon>
        <taxon>Pseudomonadota</taxon>
        <taxon>Betaproteobacteria</taxon>
        <taxon>Burkholderiales</taxon>
        <taxon>Alcaligenaceae</taxon>
        <taxon>Corticimicrobacter</taxon>
    </lineage>
</organism>
<evidence type="ECO:0000256" key="5">
    <source>
        <dbReference type="ARBA" id="ARBA00023136"/>
    </source>
</evidence>
<dbReference type="Gene3D" id="3.60.15.10">
    <property type="entry name" value="Ribonuclease Z/Hydroxyacylglutathione hydrolase-like"/>
    <property type="match status" value="1"/>
</dbReference>
<dbReference type="NCBIfam" id="TIGR00361">
    <property type="entry name" value="ComEC_Rec2"/>
    <property type="match status" value="1"/>
</dbReference>
<dbReference type="GO" id="GO:0030420">
    <property type="term" value="P:establishment of competence for transformation"/>
    <property type="evidence" value="ECO:0007669"/>
    <property type="project" value="InterPro"/>
</dbReference>
<keyword evidence="3 7" id="KW-0812">Transmembrane</keyword>
<evidence type="ECO:0000256" key="3">
    <source>
        <dbReference type="ARBA" id="ARBA00022692"/>
    </source>
</evidence>
<feature type="transmembrane region" description="Helical" evidence="7">
    <location>
        <begin position="66"/>
        <end position="86"/>
    </location>
</feature>
<keyword evidence="5 7" id="KW-0472">Membrane</keyword>
<dbReference type="InterPro" id="IPR035681">
    <property type="entry name" value="ComA-like_MBL"/>
</dbReference>
<feature type="transmembrane region" description="Helical" evidence="7">
    <location>
        <begin position="329"/>
        <end position="348"/>
    </location>
</feature>
<keyword evidence="4 7" id="KW-1133">Transmembrane helix</keyword>
<dbReference type="Pfam" id="PF03772">
    <property type="entry name" value="Competence"/>
    <property type="match status" value="1"/>
</dbReference>
<evidence type="ECO:0000256" key="2">
    <source>
        <dbReference type="ARBA" id="ARBA00022475"/>
    </source>
</evidence>
<dbReference type="InterPro" id="IPR004797">
    <property type="entry name" value="Competence_ComEC/Rec2"/>
</dbReference>
<dbReference type="AlphaFoldDB" id="A0A2V1JXG4"/>
<evidence type="ECO:0000259" key="8">
    <source>
        <dbReference type="SMART" id="SM00849"/>
    </source>
</evidence>
<name>A0A2V1JXG4_9BURK</name>
<dbReference type="RefSeq" id="WP_109061773.1">
    <property type="nucleotide sequence ID" value="NZ_QETA01000003.1"/>
</dbReference>
<feature type="domain" description="Metallo-beta-lactamase" evidence="8">
    <location>
        <begin position="636"/>
        <end position="834"/>
    </location>
</feature>
<gene>
    <name evidence="9" type="ORF">DD235_09215</name>
</gene>
<dbReference type="Proteomes" id="UP000245212">
    <property type="component" value="Unassembled WGS sequence"/>
</dbReference>
<dbReference type="InterPro" id="IPR036866">
    <property type="entry name" value="RibonucZ/Hydroxyglut_hydro"/>
</dbReference>
<dbReference type="GO" id="GO:0005886">
    <property type="term" value="C:plasma membrane"/>
    <property type="evidence" value="ECO:0007669"/>
    <property type="project" value="UniProtKB-SubCell"/>
</dbReference>
<feature type="transmembrane region" description="Helical" evidence="7">
    <location>
        <begin position="584"/>
        <end position="617"/>
    </location>
</feature>
<feature type="transmembrane region" description="Helical" evidence="7">
    <location>
        <begin position="27"/>
        <end position="45"/>
    </location>
</feature>
<accession>A0A2V1JXG4</accession>
<dbReference type="EMBL" id="QETA01000003">
    <property type="protein sequence ID" value="PWF23160.1"/>
    <property type="molecule type" value="Genomic_DNA"/>
</dbReference>
<dbReference type="InterPro" id="IPR004477">
    <property type="entry name" value="ComEC_N"/>
</dbReference>
<evidence type="ECO:0000313" key="9">
    <source>
        <dbReference type="EMBL" id="PWF23160.1"/>
    </source>
</evidence>
<evidence type="ECO:0000256" key="7">
    <source>
        <dbReference type="SAM" id="Phobius"/>
    </source>
</evidence>
<evidence type="ECO:0000256" key="4">
    <source>
        <dbReference type="ARBA" id="ARBA00022989"/>
    </source>
</evidence>
<dbReference type="Pfam" id="PF00753">
    <property type="entry name" value="Lactamase_B"/>
    <property type="match status" value="1"/>
</dbReference>
<feature type="transmembrane region" description="Helical" evidence="7">
    <location>
        <begin position="516"/>
        <end position="538"/>
    </location>
</feature>
<comment type="subcellular location">
    <subcellularLocation>
        <location evidence="1">Cell membrane</location>
        <topology evidence="1">Multi-pass membrane protein</topology>
    </subcellularLocation>
</comment>
<feature type="transmembrane region" description="Helical" evidence="7">
    <location>
        <begin position="354"/>
        <end position="370"/>
    </location>
</feature>
<sequence length="892" mass="96715">MTGRGAAVVFVLGTAWVQHWSALPPRLLAWGCLLLAGLWSLGCWCRAACLQRRDRAGCHRRRLWQVAGLWGAAWGLAIGLAHLQALDRMAQSLPASEQDQVFRVTLRVVSLPDADAGQVRFEAEVLDSRPAGLPGRIQVAWYAPGYRSVERGAPEGERATGRDGQAGAESSLPEVVPGQVWRMALNMRSPHGSRNPHGFDYEGWIFQKAIRAVGTVRGTPVMQDRHVVPSWSIRVQQVRHAVRAGMQHHLAGSRYGAVLVALALGDQAGVPAQDWATFNRSGITHLVSISGLHVTMVAALGGGLALYLWKRLSWRGVPLAARCPAQIPAACCALWVAWLYCLLAGWGVPAQRTFFMLAVVAVCALLQLPLSLSRVLALAAVIVLLFDPWAVLAQGFWLSFGAVGVLMLASQGRWLSRDAAQVSQRTLHFGRDASGEVPGTEADRAWQEYVELFSPPAIAVSRAERWNTACCHVARQQVSSLWQGTRLQLAISMALVPVLAAMFQQVPLLSPLANALAIPLVSFLVTPLALIGAALGMLPAWGQGMAAHVLDMGQAIFAVLMLWIDWLSSFEAGLLDTAAAPWWLTLLGVMGAIILLLPAGVFGKLCGVTLLMPALFWRPEAMTPGSWSLTALDVGQGSAIVVATARHALLFDTGLPYGPGNDAGERVVYPYLRASGIKGLDVLVVSHADSDHAGGLPGLLRHVPVRYGFASFDLAAQRLPADAGLPAHRLPCRAGMHWELDGVRFRFLNPQGTDALPIRSGNAQSCVLQVEGQYHRALLTGDIGVQEERLLVENEGQQLRSEVVLAGHHGARTSSGNRFVRATAARHVIAQSGRFNRFGHPHPDVEQRWQQAGARFWRTDLEGAVMVRSDATGLAVQAERQRRRRYWQGNMP</sequence>
<dbReference type="InterPro" id="IPR025405">
    <property type="entry name" value="DUF4131"/>
</dbReference>
<keyword evidence="2" id="KW-1003">Cell membrane</keyword>
<dbReference type="SUPFAM" id="SSF56281">
    <property type="entry name" value="Metallo-hydrolase/oxidoreductase"/>
    <property type="match status" value="1"/>
</dbReference>
<dbReference type="Pfam" id="PF13567">
    <property type="entry name" value="DUF4131"/>
    <property type="match status" value="1"/>
</dbReference>
<reference evidence="10" key="1">
    <citation type="submission" date="2018-05" db="EMBL/GenBank/DDBJ databases">
        <authorList>
            <person name="Li Y."/>
        </authorList>
    </citation>
    <scope>NUCLEOTIDE SEQUENCE [LARGE SCALE GENOMIC DNA]</scope>
    <source>
        <strain evidence="10">3d-2-2</strain>
    </source>
</reference>
<proteinExistence type="predicted"/>
<feature type="transmembrane region" description="Helical" evidence="7">
    <location>
        <begin position="375"/>
        <end position="391"/>
    </location>
</feature>
<evidence type="ECO:0000256" key="1">
    <source>
        <dbReference type="ARBA" id="ARBA00004651"/>
    </source>
</evidence>
<comment type="caution">
    <text evidence="9">The sequence shown here is derived from an EMBL/GenBank/DDBJ whole genome shotgun (WGS) entry which is preliminary data.</text>
</comment>
<dbReference type="NCBIfam" id="TIGR00360">
    <property type="entry name" value="ComEC_N-term"/>
    <property type="match status" value="1"/>
</dbReference>
<feature type="transmembrane region" description="Helical" evidence="7">
    <location>
        <begin position="286"/>
        <end position="309"/>
    </location>
</feature>
<protein>
    <submittedName>
        <fullName evidence="9">DNA internalization-related competence protein ComEC/Rec2</fullName>
    </submittedName>
</protein>
<dbReference type="PANTHER" id="PTHR30619:SF1">
    <property type="entry name" value="RECOMBINATION PROTEIN 2"/>
    <property type="match status" value="1"/>
</dbReference>
<keyword evidence="10" id="KW-1185">Reference proteome</keyword>
<dbReference type="CDD" id="cd07731">
    <property type="entry name" value="ComA-like_MBL-fold"/>
    <property type="match status" value="1"/>
</dbReference>
<dbReference type="InterPro" id="IPR052159">
    <property type="entry name" value="Competence_DNA_uptake"/>
</dbReference>